<name>A0A2A3X3W3_BREAU</name>
<accession>A0A2A3X3W3</accession>
<feature type="transmembrane region" description="Helical" evidence="1">
    <location>
        <begin position="123"/>
        <end position="141"/>
    </location>
</feature>
<feature type="transmembrane region" description="Helical" evidence="1">
    <location>
        <begin position="73"/>
        <end position="91"/>
    </location>
</feature>
<dbReference type="AlphaFoldDB" id="A0A2A3X3W3"/>
<feature type="transmembrane region" description="Helical" evidence="1">
    <location>
        <begin position="97"/>
        <end position="116"/>
    </location>
</feature>
<comment type="caution">
    <text evidence="2">The sequence shown here is derived from an EMBL/GenBank/DDBJ whole genome shotgun (WGS) entry which is preliminary data.</text>
</comment>
<dbReference type="Proteomes" id="UP000218377">
    <property type="component" value="Unassembled WGS sequence"/>
</dbReference>
<keyword evidence="1" id="KW-0472">Membrane</keyword>
<proteinExistence type="predicted"/>
<dbReference type="Pfam" id="PF09819">
    <property type="entry name" value="ABC_cobalt"/>
    <property type="match status" value="1"/>
</dbReference>
<reference evidence="2 3" key="1">
    <citation type="journal article" date="2017" name="Elife">
        <title>Extensive horizontal gene transfer in cheese-associated bacteria.</title>
        <authorList>
            <person name="Bonham K.S."/>
            <person name="Wolfe B.E."/>
            <person name="Dutton R.J."/>
        </authorList>
    </citation>
    <scope>NUCLEOTIDE SEQUENCE [LARGE SCALE GENOMIC DNA]</scope>
    <source>
        <strain evidence="2 3">JB5</strain>
    </source>
</reference>
<dbReference type="InterPro" id="IPR017195">
    <property type="entry name" value="ABC_thiamin-permease_prd"/>
</dbReference>
<dbReference type="PROSITE" id="PS51257">
    <property type="entry name" value="PROKAR_LIPOPROTEIN"/>
    <property type="match status" value="1"/>
</dbReference>
<organism evidence="2 3">
    <name type="scientific">Brevibacterium aurantiacum</name>
    <dbReference type="NCBI Taxonomy" id="273384"/>
    <lineage>
        <taxon>Bacteria</taxon>
        <taxon>Bacillati</taxon>
        <taxon>Actinomycetota</taxon>
        <taxon>Actinomycetes</taxon>
        <taxon>Micrococcales</taxon>
        <taxon>Brevibacteriaceae</taxon>
        <taxon>Brevibacterium</taxon>
    </lineage>
</organism>
<gene>
    <name evidence="2" type="ORF">CIK79_08845</name>
</gene>
<evidence type="ECO:0000313" key="3">
    <source>
        <dbReference type="Proteomes" id="UP000218377"/>
    </source>
</evidence>
<protein>
    <recommendedName>
        <fullName evidence="4">ECF transporter S component</fullName>
    </recommendedName>
</protein>
<feature type="transmembrane region" description="Helical" evidence="1">
    <location>
        <begin position="21"/>
        <end position="41"/>
    </location>
</feature>
<keyword evidence="1" id="KW-0812">Transmembrane</keyword>
<evidence type="ECO:0000256" key="1">
    <source>
        <dbReference type="SAM" id="Phobius"/>
    </source>
</evidence>
<evidence type="ECO:0000313" key="2">
    <source>
        <dbReference type="EMBL" id="PCC18386.1"/>
    </source>
</evidence>
<dbReference type="Gene3D" id="1.10.1760.20">
    <property type="match status" value="1"/>
</dbReference>
<keyword evidence="1" id="KW-1133">Transmembrane helix</keyword>
<feature type="transmembrane region" description="Helical" evidence="1">
    <location>
        <begin position="47"/>
        <end position="66"/>
    </location>
</feature>
<dbReference type="EMBL" id="NRGX01000001">
    <property type="protein sequence ID" value="PCC18386.1"/>
    <property type="molecule type" value="Genomic_DNA"/>
</dbReference>
<sequence length="142" mass="15351">MRTNIGRRHSGVRGMFTTRNLVIAAAVGAACSMLFALITYLEVTIQLTLPILYVGFLGIYILIPLLGLALFRLPLAGIIVAGIAGLVGATFTPFGPLLIPFALIYAAVCEAFFVIGRYRQWQWWRFALAGVVVGIATAFSTN</sequence>
<evidence type="ECO:0008006" key="4">
    <source>
        <dbReference type="Google" id="ProtNLM"/>
    </source>
</evidence>